<keyword evidence="5" id="KW-1185">Reference proteome</keyword>
<sequence length="53" mass="5632">MTDVILKGHDDGVSSVAFSHDGTRIVSGSYDNTVRIWDATTGAQMGDPLQGHD</sequence>
<dbReference type="Pfam" id="PF00400">
    <property type="entry name" value="WD40"/>
    <property type="match status" value="1"/>
</dbReference>
<reference evidence="4" key="1">
    <citation type="journal article" date="2019" name="Environ. Microbiol.">
        <title>Fungal ecological strategies reflected in gene transcription - a case study of two litter decomposers.</title>
        <authorList>
            <person name="Barbi F."/>
            <person name="Kohler A."/>
            <person name="Barry K."/>
            <person name="Baskaran P."/>
            <person name="Daum C."/>
            <person name="Fauchery L."/>
            <person name="Ihrmark K."/>
            <person name="Kuo A."/>
            <person name="LaButti K."/>
            <person name="Lipzen A."/>
            <person name="Morin E."/>
            <person name="Grigoriev I.V."/>
            <person name="Henrissat B."/>
            <person name="Lindahl B."/>
            <person name="Martin F."/>
        </authorList>
    </citation>
    <scope>NUCLEOTIDE SEQUENCE</scope>
    <source>
        <strain evidence="4">JB14</strain>
    </source>
</reference>
<dbReference type="GO" id="GO:1990234">
    <property type="term" value="C:transferase complex"/>
    <property type="evidence" value="ECO:0007669"/>
    <property type="project" value="UniProtKB-ARBA"/>
</dbReference>
<dbReference type="OrthoDB" id="2615105at2759"/>
<dbReference type="PROSITE" id="PS50082">
    <property type="entry name" value="WD_REPEATS_2"/>
    <property type="match status" value="1"/>
</dbReference>
<name>A0A6A4GKK7_9AGAR</name>
<dbReference type="Gene3D" id="2.130.10.10">
    <property type="entry name" value="YVTN repeat-like/Quinoprotein amine dehydrogenase"/>
    <property type="match status" value="1"/>
</dbReference>
<keyword evidence="1 3" id="KW-0853">WD repeat</keyword>
<dbReference type="EMBL" id="ML769893">
    <property type="protein sequence ID" value="KAE9386282.1"/>
    <property type="molecule type" value="Genomic_DNA"/>
</dbReference>
<dbReference type="PANTHER" id="PTHR22847:SF637">
    <property type="entry name" value="WD REPEAT DOMAIN 5B"/>
    <property type="match status" value="1"/>
</dbReference>
<gene>
    <name evidence="4" type="ORF">BT96DRAFT_544839</name>
</gene>
<dbReference type="PROSITE" id="PS00678">
    <property type="entry name" value="WD_REPEATS_1"/>
    <property type="match status" value="1"/>
</dbReference>
<dbReference type="InterPro" id="IPR001680">
    <property type="entry name" value="WD40_rpt"/>
</dbReference>
<evidence type="ECO:0000313" key="4">
    <source>
        <dbReference type="EMBL" id="KAE9386282.1"/>
    </source>
</evidence>
<evidence type="ECO:0000256" key="3">
    <source>
        <dbReference type="PROSITE-ProRule" id="PRU00221"/>
    </source>
</evidence>
<accession>A0A6A4GKK7</accession>
<dbReference type="SUPFAM" id="SSF50978">
    <property type="entry name" value="WD40 repeat-like"/>
    <property type="match status" value="1"/>
</dbReference>
<evidence type="ECO:0000313" key="5">
    <source>
        <dbReference type="Proteomes" id="UP000799118"/>
    </source>
</evidence>
<protein>
    <submittedName>
        <fullName evidence="4">Uncharacterized protein</fullName>
    </submittedName>
</protein>
<dbReference type="SMART" id="SM00320">
    <property type="entry name" value="WD40"/>
    <property type="match status" value="1"/>
</dbReference>
<dbReference type="AlphaFoldDB" id="A0A6A4GKK7"/>
<proteinExistence type="predicted"/>
<dbReference type="InterPro" id="IPR036322">
    <property type="entry name" value="WD40_repeat_dom_sf"/>
</dbReference>
<feature type="non-terminal residue" evidence="4">
    <location>
        <position position="53"/>
    </location>
</feature>
<dbReference type="PANTHER" id="PTHR22847">
    <property type="entry name" value="WD40 REPEAT PROTEIN"/>
    <property type="match status" value="1"/>
</dbReference>
<dbReference type="InterPro" id="IPR019775">
    <property type="entry name" value="WD40_repeat_CS"/>
</dbReference>
<organism evidence="4 5">
    <name type="scientific">Gymnopus androsaceus JB14</name>
    <dbReference type="NCBI Taxonomy" id="1447944"/>
    <lineage>
        <taxon>Eukaryota</taxon>
        <taxon>Fungi</taxon>
        <taxon>Dikarya</taxon>
        <taxon>Basidiomycota</taxon>
        <taxon>Agaricomycotina</taxon>
        <taxon>Agaricomycetes</taxon>
        <taxon>Agaricomycetidae</taxon>
        <taxon>Agaricales</taxon>
        <taxon>Marasmiineae</taxon>
        <taxon>Omphalotaceae</taxon>
        <taxon>Gymnopus</taxon>
    </lineage>
</organism>
<dbReference type="InterPro" id="IPR015943">
    <property type="entry name" value="WD40/YVTN_repeat-like_dom_sf"/>
</dbReference>
<keyword evidence="2" id="KW-0677">Repeat</keyword>
<evidence type="ECO:0000256" key="1">
    <source>
        <dbReference type="ARBA" id="ARBA00022574"/>
    </source>
</evidence>
<feature type="repeat" description="WD" evidence="3">
    <location>
        <begin position="6"/>
        <end position="47"/>
    </location>
</feature>
<dbReference type="Proteomes" id="UP000799118">
    <property type="component" value="Unassembled WGS sequence"/>
</dbReference>
<evidence type="ECO:0000256" key="2">
    <source>
        <dbReference type="ARBA" id="ARBA00022737"/>
    </source>
</evidence>
<dbReference type="PROSITE" id="PS50294">
    <property type="entry name" value="WD_REPEATS_REGION"/>
    <property type="match status" value="1"/>
</dbReference>